<dbReference type="KEGG" id="lto:RGQ30_24520"/>
<feature type="binding site" evidence="10">
    <location>
        <begin position="31"/>
        <end position="38"/>
    </location>
    <ligand>
        <name>ATP</name>
        <dbReference type="ChEBI" id="CHEBI:30616"/>
    </ligand>
</feature>
<dbReference type="EMBL" id="AP028947">
    <property type="protein sequence ID" value="BET26951.1"/>
    <property type="molecule type" value="Genomic_DNA"/>
</dbReference>
<evidence type="ECO:0000256" key="6">
    <source>
        <dbReference type="ARBA" id="ARBA00034617"/>
    </source>
</evidence>
<comment type="catalytic activity">
    <reaction evidence="9">
        <text>ATP + H2O = ADP + phosphate + H(+)</text>
        <dbReference type="Rhea" id="RHEA:13065"/>
        <dbReference type="ChEBI" id="CHEBI:15377"/>
        <dbReference type="ChEBI" id="CHEBI:15378"/>
        <dbReference type="ChEBI" id="CHEBI:30616"/>
        <dbReference type="ChEBI" id="CHEBI:43474"/>
        <dbReference type="ChEBI" id="CHEBI:456216"/>
        <dbReference type="EC" id="5.6.2.4"/>
    </reaction>
</comment>
<evidence type="ECO:0000256" key="5">
    <source>
        <dbReference type="ARBA" id="ARBA00023235"/>
    </source>
</evidence>
<gene>
    <name evidence="13" type="ORF">RGQ30_24520</name>
</gene>
<reference evidence="13 14" key="1">
    <citation type="submission" date="2023-10" db="EMBL/GenBank/DDBJ databases">
        <title>Complete Genome Sequence of Limnobacter thiooxidans CS-K2T, Isolated from freshwater lake sediments in Bavaria, Germany.</title>
        <authorList>
            <person name="Naruki M."/>
            <person name="Watanabe A."/>
            <person name="Warashina T."/>
            <person name="Morita T."/>
            <person name="Arakawa K."/>
        </authorList>
    </citation>
    <scope>NUCLEOTIDE SEQUENCE [LARGE SCALE GENOMIC DNA]</scope>
    <source>
        <strain evidence="13 14">CS-K2</strain>
    </source>
</reference>
<dbReference type="Pfam" id="PF13361">
    <property type="entry name" value="UvrD_C"/>
    <property type="match status" value="1"/>
</dbReference>
<dbReference type="PROSITE" id="PS51198">
    <property type="entry name" value="UVRD_HELICASE_ATP_BIND"/>
    <property type="match status" value="1"/>
</dbReference>
<dbReference type="PANTHER" id="PTHR11070:SF2">
    <property type="entry name" value="ATP-DEPENDENT DNA HELICASE SRS2"/>
    <property type="match status" value="1"/>
</dbReference>
<keyword evidence="5" id="KW-0413">Isomerase</keyword>
<dbReference type="Proteomes" id="UP001329151">
    <property type="component" value="Chromosome"/>
</dbReference>
<keyword evidence="4 10" id="KW-0067">ATP-binding</keyword>
<evidence type="ECO:0000256" key="7">
    <source>
        <dbReference type="ARBA" id="ARBA00034808"/>
    </source>
</evidence>
<dbReference type="RefSeq" id="WP_338284459.1">
    <property type="nucleotide sequence ID" value="NZ_AP028947.1"/>
</dbReference>
<name>A0AA86MEE7_9BURK</name>
<dbReference type="GO" id="GO:0043138">
    <property type="term" value="F:3'-5' DNA helicase activity"/>
    <property type="evidence" value="ECO:0007669"/>
    <property type="project" value="UniProtKB-EC"/>
</dbReference>
<dbReference type="InterPro" id="IPR027417">
    <property type="entry name" value="P-loop_NTPase"/>
</dbReference>
<dbReference type="GO" id="GO:0005829">
    <property type="term" value="C:cytosol"/>
    <property type="evidence" value="ECO:0007669"/>
    <property type="project" value="TreeGrafter"/>
</dbReference>
<protein>
    <recommendedName>
        <fullName evidence="7">DNA 3'-5' helicase</fullName>
        <ecNumber evidence="7">5.6.2.4</ecNumber>
    </recommendedName>
    <alternativeName>
        <fullName evidence="8">DNA 3'-5' helicase II</fullName>
    </alternativeName>
</protein>
<dbReference type="SUPFAM" id="SSF52540">
    <property type="entry name" value="P-loop containing nucleoside triphosphate hydrolases"/>
    <property type="match status" value="1"/>
</dbReference>
<dbReference type="InterPro" id="IPR014016">
    <property type="entry name" value="UvrD-like_ATP-bd"/>
</dbReference>
<comment type="catalytic activity">
    <reaction evidence="6">
        <text>Couples ATP hydrolysis with the unwinding of duplex DNA by translocating in the 3'-5' direction.</text>
        <dbReference type="EC" id="5.6.2.4"/>
    </reaction>
</comment>
<evidence type="ECO:0000259" key="11">
    <source>
        <dbReference type="PROSITE" id="PS51198"/>
    </source>
</evidence>
<organism evidence="13 14">
    <name type="scientific">Limnobacter thiooxidans</name>
    <dbReference type="NCBI Taxonomy" id="131080"/>
    <lineage>
        <taxon>Bacteria</taxon>
        <taxon>Pseudomonadati</taxon>
        <taxon>Pseudomonadota</taxon>
        <taxon>Betaproteobacteria</taxon>
        <taxon>Burkholderiales</taxon>
        <taxon>Burkholderiaceae</taxon>
        <taxon>Limnobacter</taxon>
    </lineage>
</organism>
<dbReference type="GO" id="GO:0016787">
    <property type="term" value="F:hydrolase activity"/>
    <property type="evidence" value="ECO:0007669"/>
    <property type="project" value="UniProtKB-UniRule"/>
</dbReference>
<dbReference type="Pfam" id="PF00580">
    <property type="entry name" value="UvrD-helicase"/>
    <property type="match status" value="1"/>
</dbReference>
<dbReference type="Gene3D" id="3.40.50.300">
    <property type="entry name" value="P-loop containing nucleotide triphosphate hydrolases"/>
    <property type="match status" value="3"/>
</dbReference>
<keyword evidence="1 10" id="KW-0547">Nucleotide-binding</keyword>
<keyword evidence="3 10" id="KW-0347">Helicase</keyword>
<evidence type="ECO:0000256" key="1">
    <source>
        <dbReference type="ARBA" id="ARBA00022741"/>
    </source>
</evidence>
<dbReference type="InterPro" id="IPR000212">
    <property type="entry name" value="DNA_helicase_UvrD/REP"/>
</dbReference>
<dbReference type="InterPro" id="IPR014017">
    <property type="entry name" value="DNA_helicase_UvrD-like_C"/>
</dbReference>
<sequence length="1103" mass="123471">MSESIIESMSEPKPDFTGIACNPANSVVVEACAGSGKTWLLTARLFRLLLDGARPDQILAITFTRKAAQEMQERLFSLLRECALLDEVQLRKLLTERGALPTEANLQKARALAGEVLTNSRGVTIDTFHGWFASLCQMAPLASGFSRQSEPTDQTAFWMDAAIDALTEDLLQGAQPAELLTALDTLAAHMDRAVMRQVLRIALSNRVACSLWLGNREAPPLNAVFGIEDHQQWPVEVLKSPAFVALWWTAAQWLAMGTPKQKEHANTIEKALTGLENQTTSLIEVFGQLKALCLTGKNEPAKLFCKPTGGQLKSGLDETTYVQFFEGLANQFVQALQLEKDQSDLLATRALQVLIEPLFDTYKTIKAEQGLCDFDDLEATALRMLMDDEQRAYMQQKLDTRVRHLLVDEFQDTNPVQWNILKLWLQDYSGDDKPSVFLVGDPKQSIYRFRRAEARLFNHARQWLIEYFGARTLESDSTRRCSKAVVDVVNQVFESGNTRGQTAFRAHTSLAETEMASTPVRQMGGLHVYPKIAKEHSGPDEARQVVQTLQHWLKQGSIDHLSQVMVLIRAHQSGLPLMAALREAGLAYTIKDKGERYTSVVWSDTIALLGFLNDPNQNLYLLQLLRCPLIALSSARFQVLLGAAHSTQTTTVWATLVALAEQGDSAWGGLHAMLLRWLNMARALPLFETLTTVVEDTQASEKYLNTASPRQRVMMAEHWDWLKAWALGLNKGRFPDLQQALDEALKLQTYASSDSEGAPANPDVLRIMTVHSAKGLEADHVWLFDANSSPKPGGSNAGLLIDWELGESHPDSVTVMSNLGNTSPGRSAAQTIEKQAYADEEDHLLYVALTRARHSIHLSGSEKRGAAKGWYERLLPFATEIHDNWLDADGAAKPLEQPAGLLPQQFELTGLFDPPALWVRPQFPVLQALSKPVGKVVPRPDSPELRKGTAWHAALEWVDELAETDFQGWWSKVQLRCEMMFRPLRDDELMHVEQACRLLAEKVELQPWMQGAKASQHRVFNELEWVRGDGRSLRADRVLELHDRFLVLDYKWAVTELNLPDYTRQVLEYVGLVDQTLNRGCKPAPTQAALIDRHGEVHWLTSV</sequence>
<evidence type="ECO:0000256" key="8">
    <source>
        <dbReference type="ARBA" id="ARBA00034923"/>
    </source>
</evidence>
<feature type="domain" description="UvrD-like helicase C-terminal" evidence="12">
    <location>
        <begin position="483"/>
        <end position="775"/>
    </location>
</feature>
<dbReference type="GO" id="GO:0003677">
    <property type="term" value="F:DNA binding"/>
    <property type="evidence" value="ECO:0007669"/>
    <property type="project" value="InterPro"/>
</dbReference>
<evidence type="ECO:0000256" key="9">
    <source>
        <dbReference type="ARBA" id="ARBA00048988"/>
    </source>
</evidence>
<dbReference type="GO" id="GO:0000725">
    <property type="term" value="P:recombinational repair"/>
    <property type="evidence" value="ECO:0007669"/>
    <property type="project" value="TreeGrafter"/>
</dbReference>
<keyword evidence="14" id="KW-1185">Reference proteome</keyword>
<dbReference type="PANTHER" id="PTHR11070">
    <property type="entry name" value="UVRD / RECB / PCRA DNA HELICASE FAMILY MEMBER"/>
    <property type="match status" value="1"/>
</dbReference>
<keyword evidence="2 10" id="KW-0378">Hydrolase</keyword>
<feature type="domain" description="UvrD-like helicase ATP-binding" evidence="11">
    <location>
        <begin position="10"/>
        <end position="482"/>
    </location>
</feature>
<dbReference type="PROSITE" id="PS51217">
    <property type="entry name" value="UVRD_HELICASE_CTER"/>
    <property type="match status" value="1"/>
</dbReference>
<accession>A0AA86MEE7</accession>
<dbReference type="AlphaFoldDB" id="A0AA86MEE7"/>
<evidence type="ECO:0000313" key="13">
    <source>
        <dbReference type="EMBL" id="BET26951.1"/>
    </source>
</evidence>
<evidence type="ECO:0000256" key="4">
    <source>
        <dbReference type="ARBA" id="ARBA00022840"/>
    </source>
</evidence>
<evidence type="ECO:0000313" key="14">
    <source>
        <dbReference type="Proteomes" id="UP001329151"/>
    </source>
</evidence>
<dbReference type="GO" id="GO:0033202">
    <property type="term" value="C:DNA helicase complex"/>
    <property type="evidence" value="ECO:0007669"/>
    <property type="project" value="TreeGrafter"/>
</dbReference>
<evidence type="ECO:0000259" key="12">
    <source>
        <dbReference type="PROSITE" id="PS51217"/>
    </source>
</evidence>
<dbReference type="Gene3D" id="1.10.486.10">
    <property type="entry name" value="PCRA, domain 4"/>
    <property type="match status" value="1"/>
</dbReference>
<evidence type="ECO:0000256" key="10">
    <source>
        <dbReference type="PROSITE-ProRule" id="PRU00560"/>
    </source>
</evidence>
<evidence type="ECO:0000256" key="2">
    <source>
        <dbReference type="ARBA" id="ARBA00022801"/>
    </source>
</evidence>
<proteinExistence type="predicted"/>
<dbReference type="EC" id="5.6.2.4" evidence="7"/>
<evidence type="ECO:0000256" key="3">
    <source>
        <dbReference type="ARBA" id="ARBA00022806"/>
    </source>
</evidence>
<dbReference type="GO" id="GO:0005524">
    <property type="term" value="F:ATP binding"/>
    <property type="evidence" value="ECO:0007669"/>
    <property type="project" value="UniProtKB-UniRule"/>
</dbReference>